<sequence length="59" mass="6130">MEHNQPFELDFTDDTGASTAEYSIVTLAAVAFAGLLAAVLSSGAVQGLLEGLIERALSF</sequence>
<comment type="caution">
    <text evidence="2">The sequence shown here is derived from an EMBL/GenBank/DDBJ whole genome shotgun (WGS) entry which is preliminary data.</text>
</comment>
<name>A0A1B7LX10_9MICC</name>
<protein>
    <recommendedName>
        <fullName evidence="4">DUF4244 domain-containing protein</fullName>
    </recommendedName>
</protein>
<gene>
    <name evidence="2" type="ORF">A6F49_14865</name>
</gene>
<dbReference type="Pfam" id="PF14029">
    <property type="entry name" value="DUF4244"/>
    <property type="match status" value="1"/>
</dbReference>
<evidence type="ECO:0000313" key="3">
    <source>
        <dbReference type="Proteomes" id="UP000078292"/>
    </source>
</evidence>
<dbReference type="AlphaFoldDB" id="A0A1B7LX10"/>
<dbReference type="STRING" id="1837282.A6F49_14865"/>
<evidence type="ECO:0000256" key="1">
    <source>
        <dbReference type="SAM" id="Phobius"/>
    </source>
</evidence>
<feature type="transmembrane region" description="Helical" evidence="1">
    <location>
        <begin position="20"/>
        <end position="40"/>
    </location>
</feature>
<evidence type="ECO:0000313" key="2">
    <source>
        <dbReference type="EMBL" id="OAV59558.1"/>
    </source>
</evidence>
<dbReference type="EMBL" id="LXEY01000022">
    <property type="protein sequence ID" value="OAV59558.1"/>
    <property type="molecule type" value="Genomic_DNA"/>
</dbReference>
<proteinExistence type="predicted"/>
<organism evidence="2 3">
    <name type="scientific">Enteractinococcus helveticum</name>
    <dbReference type="NCBI Taxonomy" id="1837282"/>
    <lineage>
        <taxon>Bacteria</taxon>
        <taxon>Bacillati</taxon>
        <taxon>Actinomycetota</taxon>
        <taxon>Actinomycetes</taxon>
        <taxon>Micrococcales</taxon>
        <taxon>Micrococcaceae</taxon>
    </lineage>
</organism>
<keyword evidence="3" id="KW-1185">Reference proteome</keyword>
<evidence type="ECO:0008006" key="4">
    <source>
        <dbReference type="Google" id="ProtNLM"/>
    </source>
</evidence>
<keyword evidence="1" id="KW-0472">Membrane</keyword>
<dbReference type="RefSeq" id="WP_043058979.1">
    <property type="nucleotide sequence ID" value="NZ_LXEY01000022.1"/>
</dbReference>
<keyword evidence="1" id="KW-0812">Transmembrane</keyword>
<accession>A0A1B7LX10</accession>
<keyword evidence="1" id="KW-1133">Transmembrane helix</keyword>
<reference evidence="2 3" key="1">
    <citation type="submission" date="2016-04" db="EMBL/GenBank/DDBJ databases">
        <title>First whole genome shotgun sequence of the bacterium Enteractinococcus sp. strain UASWS1574.</title>
        <authorList>
            <person name="Crovadore J."/>
            <person name="Chablais R."/>
            <person name="Lefort F."/>
        </authorList>
    </citation>
    <scope>NUCLEOTIDE SEQUENCE [LARGE SCALE GENOMIC DNA]</scope>
    <source>
        <strain evidence="2 3">UASWS1574</strain>
    </source>
</reference>
<dbReference type="Proteomes" id="UP000078292">
    <property type="component" value="Unassembled WGS sequence"/>
</dbReference>
<dbReference type="InterPro" id="IPR025338">
    <property type="entry name" value="DUF4244"/>
</dbReference>